<dbReference type="AlphaFoldDB" id="A0A1W0AQV8"/>
<sequence length="81" mass="9424">MTEQDILGRIKELVEQEHDLRSRAVRGDLDPKTERQQLAEMEVMLDQCWDLLRQRRARMDAGEPPESAQISSAKQVEGYLQ</sequence>
<evidence type="ECO:0000313" key="3">
    <source>
        <dbReference type="Proteomes" id="UP000188836"/>
    </source>
</evidence>
<dbReference type="Pfam" id="PF10944">
    <property type="entry name" value="DUF2630"/>
    <property type="match status" value="1"/>
</dbReference>
<evidence type="ECO:0008006" key="4">
    <source>
        <dbReference type="Google" id="ProtNLM"/>
    </source>
</evidence>
<dbReference type="InterPro" id="IPR020311">
    <property type="entry name" value="Uncharacterised_Rv0898c"/>
</dbReference>
<protein>
    <recommendedName>
        <fullName evidence="4">DUF2630 domain-containing protein</fullName>
    </recommendedName>
</protein>
<accession>A0A1W0AQV8</accession>
<reference evidence="2 3" key="1">
    <citation type="journal article" date="2016" name="Antonie Van Leeuwenhoek">
        <title>Nocardia donostiensis sp. nov., isolated from human respiratory specimens.</title>
        <authorList>
            <person name="Ercibengoa M."/>
            <person name="Bell M."/>
            <person name="Marimon J.M."/>
            <person name="Humrighouse B."/>
            <person name="Klenk H.P."/>
            <person name="Potter G."/>
            <person name="Perez-Trallero E."/>
        </authorList>
    </citation>
    <scope>NUCLEOTIDE SEQUENCE [LARGE SCALE GENOMIC DNA]</scope>
    <source>
        <strain evidence="2 3">X1655</strain>
    </source>
</reference>
<keyword evidence="3" id="KW-1185">Reference proteome</keyword>
<dbReference type="EMBL" id="MUMY01000010">
    <property type="protein sequence ID" value="ONM48412.1"/>
    <property type="molecule type" value="Genomic_DNA"/>
</dbReference>
<evidence type="ECO:0000256" key="1">
    <source>
        <dbReference type="SAM" id="MobiDB-lite"/>
    </source>
</evidence>
<feature type="region of interest" description="Disordered" evidence="1">
    <location>
        <begin position="59"/>
        <end position="81"/>
    </location>
</feature>
<evidence type="ECO:0000313" key="2">
    <source>
        <dbReference type="EMBL" id="ONM48412.1"/>
    </source>
</evidence>
<organism evidence="2 3">
    <name type="scientific">Nocardia donostiensis</name>
    <dbReference type="NCBI Taxonomy" id="1538463"/>
    <lineage>
        <taxon>Bacteria</taxon>
        <taxon>Bacillati</taxon>
        <taxon>Actinomycetota</taxon>
        <taxon>Actinomycetes</taxon>
        <taxon>Mycobacteriales</taxon>
        <taxon>Nocardiaceae</taxon>
        <taxon>Nocardia</taxon>
    </lineage>
</organism>
<dbReference type="RefSeq" id="WP_077117046.1">
    <property type="nucleotide sequence ID" value="NZ_LOKT01000022.1"/>
</dbReference>
<dbReference type="OrthoDB" id="7376174at2"/>
<dbReference type="Proteomes" id="UP000188836">
    <property type="component" value="Unassembled WGS sequence"/>
</dbReference>
<comment type="caution">
    <text evidence="2">The sequence shown here is derived from an EMBL/GenBank/DDBJ whole genome shotgun (WGS) entry which is preliminary data.</text>
</comment>
<proteinExistence type="predicted"/>
<gene>
    <name evidence="2" type="ORF">B0T46_13455</name>
</gene>
<name>A0A1W0AQV8_9NOCA</name>
<dbReference type="STRING" id="1538463.B0T36_23995"/>